<reference evidence="4" key="1">
    <citation type="submission" date="2016-05" db="EMBL/GenBank/DDBJ databases">
        <authorList>
            <person name="Naeem Raeece"/>
        </authorList>
    </citation>
    <scope>NUCLEOTIDE SEQUENCE [LARGE SCALE GENOMIC DNA]</scope>
</reference>
<feature type="region of interest" description="Disordered" evidence="1">
    <location>
        <begin position="130"/>
        <end position="256"/>
    </location>
</feature>
<keyword evidence="2" id="KW-0472">Membrane</keyword>
<evidence type="ECO:0000313" key="3">
    <source>
        <dbReference type="EMBL" id="SBT31505.1"/>
    </source>
</evidence>
<evidence type="ECO:0000313" key="4">
    <source>
        <dbReference type="Proteomes" id="UP000078550"/>
    </source>
</evidence>
<protein>
    <submittedName>
        <fullName evidence="3">Uncharacterized protein</fullName>
    </submittedName>
</protein>
<dbReference type="Proteomes" id="UP000078550">
    <property type="component" value="Unassembled WGS sequence"/>
</dbReference>
<keyword evidence="2" id="KW-1133">Transmembrane helix</keyword>
<dbReference type="Gene3D" id="1.20.120.20">
    <property type="entry name" value="Apolipoprotein"/>
    <property type="match status" value="1"/>
</dbReference>
<feature type="transmembrane region" description="Helical" evidence="2">
    <location>
        <begin position="629"/>
        <end position="648"/>
    </location>
</feature>
<organism evidence="3 4">
    <name type="scientific">Plasmodium ovale wallikeri</name>
    <dbReference type="NCBI Taxonomy" id="864142"/>
    <lineage>
        <taxon>Eukaryota</taxon>
        <taxon>Sar</taxon>
        <taxon>Alveolata</taxon>
        <taxon>Apicomplexa</taxon>
        <taxon>Aconoidasida</taxon>
        <taxon>Haemosporida</taxon>
        <taxon>Plasmodiidae</taxon>
        <taxon>Plasmodium</taxon>
        <taxon>Plasmodium (Plasmodium)</taxon>
    </lineage>
</organism>
<name>A0A1A8YJI8_PLAOA</name>
<sequence length="670" mass="75017">MEKIKFNSSKNGASNDDVPSLKSTRSFIPCSISNSMKCCTKENIKKLQNITKICLYLLVIWILNCPDNSAYFNKHSYDGYYNNETSSSVGVIRSLAQVDVMRMTTYDTPYCKPWDRNCDYRIVPQKPQRMVPHEPHKMPPHGPHKMPPHGPHKMPPHGPHKMPPHGPHRIPPHGPHRIPPHGPHRIPPHGPHRIPPHGPHRMPPHGPRRMPPHGPRRIPPYGPRRMPPHGPRRIPEGVSQKMLPGIPRDMSPDVHKGMRSIPYVREYVPEKHGNKENMTVEPYVNEKVSDPTNVKCNSNGTICRVEVRQPGNDQNDDGYYETNMKMFPIDNTSKTTTIRAALDKFKDLNACTTDIANSLMSNITDVQLERNPALELIKENVIDHVIAANEGVIKNIGALKENIATTLKTIDEDLKPPIELIKETLLDKIGSIEPNMKPKLDEIKDVIVDTITTNIECGVKPTIDNIKLSVLDKIDDINAGVTPKINDLKDTIKGKIENIEYDVIPKIGTTIKGCINDKIEDITTGIKKETEALKGTVVNNVKSIYNGDVVPQNLKDIASKISYGRDDSIENAIIKNVGKSALGFSLFEGVRNRIKNIGDKTKSILSFTMSVLFALGGLTSFVLNQHGAAGIILIFAVIFAYYGVYKLVRKSIFSKFPFKRKKSKKKSEGQ</sequence>
<feature type="compositionally biased region" description="Polar residues" evidence="1">
    <location>
        <begin position="1"/>
        <end position="14"/>
    </location>
</feature>
<proteinExistence type="predicted"/>
<feature type="compositionally biased region" description="Basic residues" evidence="1">
    <location>
        <begin position="138"/>
        <end position="216"/>
    </location>
</feature>
<evidence type="ECO:0000256" key="2">
    <source>
        <dbReference type="SAM" id="Phobius"/>
    </source>
</evidence>
<accession>A0A1A8YJI8</accession>
<feature type="region of interest" description="Disordered" evidence="1">
    <location>
        <begin position="1"/>
        <end position="20"/>
    </location>
</feature>
<dbReference type="AlphaFoldDB" id="A0A1A8YJI8"/>
<gene>
    <name evidence="3" type="ORF">POVWA2_004540</name>
</gene>
<keyword evidence="2" id="KW-0812">Transmembrane</keyword>
<evidence type="ECO:0000256" key="1">
    <source>
        <dbReference type="SAM" id="MobiDB-lite"/>
    </source>
</evidence>
<dbReference type="EMBL" id="FLRE01000018">
    <property type="protein sequence ID" value="SBT31505.1"/>
    <property type="molecule type" value="Genomic_DNA"/>
</dbReference>